<dbReference type="EMBL" id="HACA01029772">
    <property type="protein sequence ID" value="CDW47133.1"/>
    <property type="molecule type" value="Transcribed_RNA"/>
</dbReference>
<evidence type="ECO:0000313" key="1">
    <source>
        <dbReference type="EMBL" id="CDW47133.1"/>
    </source>
</evidence>
<name>A0A0K2V9A9_LEPSM</name>
<reference evidence="1" key="1">
    <citation type="submission" date="2014-05" db="EMBL/GenBank/DDBJ databases">
        <authorList>
            <person name="Chronopoulou M."/>
        </authorList>
    </citation>
    <scope>NUCLEOTIDE SEQUENCE</scope>
    <source>
        <tissue evidence="1">Whole organism</tissue>
    </source>
</reference>
<proteinExistence type="predicted"/>
<protein>
    <submittedName>
        <fullName evidence="1">Uncharacterized protein</fullName>
    </submittedName>
</protein>
<sequence>MTYATNLTNEVIVGRYS</sequence>
<accession>A0A0K2V9A9</accession>
<organism evidence="1">
    <name type="scientific">Lepeophtheirus salmonis</name>
    <name type="common">Salmon louse</name>
    <name type="synonym">Caligus salmonis</name>
    <dbReference type="NCBI Taxonomy" id="72036"/>
    <lineage>
        <taxon>Eukaryota</taxon>
        <taxon>Metazoa</taxon>
        <taxon>Ecdysozoa</taxon>
        <taxon>Arthropoda</taxon>
        <taxon>Crustacea</taxon>
        <taxon>Multicrustacea</taxon>
        <taxon>Hexanauplia</taxon>
        <taxon>Copepoda</taxon>
        <taxon>Siphonostomatoida</taxon>
        <taxon>Caligidae</taxon>
        <taxon>Lepeophtheirus</taxon>
    </lineage>
</organism>
<dbReference type="AlphaFoldDB" id="A0A0K2V9A9"/>